<protein>
    <submittedName>
        <fullName evidence="2">Uncharacterized protein</fullName>
    </submittedName>
</protein>
<comment type="caution">
    <text evidence="2">The sequence shown here is derived from an EMBL/GenBank/DDBJ whole genome shotgun (WGS) entry which is preliminary data.</text>
</comment>
<evidence type="ECO:0000256" key="1">
    <source>
        <dbReference type="SAM" id="MobiDB-lite"/>
    </source>
</evidence>
<accession>A0ABW4ZA44</accession>
<reference evidence="3" key="1">
    <citation type="journal article" date="2019" name="Int. J. Syst. Evol. Microbiol.">
        <title>The Global Catalogue of Microorganisms (GCM) 10K type strain sequencing project: providing services to taxonomists for standard genome sequencing and annotation.</title>
        <authorList>
            <consortium name="The Broad Institute Genomics Platform"/>
            <consortium name="The Broad Institute Genome Sequencing Center for Infectious Disease"/>
            <person name="Wu L."/>
            <person name="Ma J."/>
        </authorList>
    </citation>
    <scope>NUCLEOTIDE SEQUENCE [LARGE SCALE GENOMIC DNA]</scope>
    <source>
        <strain evidence="3">CCUG 57942</strain>
    </source>
</reference>
<name>A0ABW4ZA44_9BACT</name>
<sequence>MPRNLHTLTLLTTCCVIGHGAAQSLTVEAAANTTNQNNQGTSSQGTLTLKKAISPSDNTVAASTSSAETITFEITELDLDGDGKTNDHIIVDFKLTASGPIYTSKSTGTGWLSADDSNFRKDGQSLNISHIKTRYFMNGHPSPIRIKFGGFSSLTMGSWDIAGAPHNKDLDRATINNKQYTAKATNETLQLRTHPTKLNVAFNQTNGDSGIWRIKGFGFKINLPPHTHTIAHHSRKSTTTSAQKSPAERGSLLSIGNLSIMIGDRK</sequence>
<proteinExistence type="predicted"/>
<feature type="region of interest" description="Disordered" evidence="1">
    <location>
        <begin position="229"/>
        <end position="249"/>
    </location>
</feature>
<dbReference type="RefSeq" id="WP_377086745.1">
    <property type="nucleotide sequence ID" value="NZ_JBHSJL010000014.1"/>
</dbReference>
<organism evidence="2 3">
    <name type="scientific">Rubritalea tangerina</name>
    <dbReference type="NCBI Taxonomy" id="430798"/>
    <lineage>
        <taxon>Bacteria</taxon>
        <taxon>Pseudomonadati</taxon>
        <taxon>Verrucomicrobiota</taxon>
        <taxon>Verrucomicrobiia</taxon>
        <taxon>Verrucomicrobiales</taxon>
        <taxon>Rubritaleaceae</taxon>
        <taxon>Rubritalea</taxon>
    </lineage>
</organism>
<evidence type="ECO:0000313" key="2">
    <source>
        <dbReference type="EMBL" id="MFD2158590.1"/>
    </source>
</evidence>
<gene>
    <name evidence="2" type="ORF">ACFSW8_06750</name>
</gene>
<evidence type="ECO:0000313" key="3">
    <source>
        <dbReference type="Proteomes" id="UP001597389"/>
    </source>
</evidence>
<dbReference type="Proteomes" id="UP001597389">
    <property type="component" value="Unassembled WGS sequence"/>
</dbReference>
<keyword evidence="3" id="KW-1185">Reference proteome</keyword>
<dbReference type="EMBL" id="JBHUJB010000028">
    <property type="protein sequence ID" value="MFD2158590.1"/>
    <property type="molecule type" value="Genomic_DNA"/>
</dbReference>